<sequence>MKDLSLNNKLYFKKADVTELNDNLLATINGGTSIIGGDETCTGCCCLKVTFDLM</sequence>
<dbReference type="Proteomes" id="UP000663440">
    <property type="component" value="Chromosome"/>
</dbReference>
<evidence type="ECO:0000313" key="2">
    <source>
        <dbReference type="Proteomes" id="UP000663440"/>
    </source>
</evidence>
<reference evidence="1 2" key="1">
    <citation type="submission" date="2021-03" db="EMBL/GenBank/DDBJ databases">
        <title>Flavobacterium kribbensis sp. nov, an endophytic bacteria, isolated from soybean.</title>
        <authorList>
            <person name="Lee J."/>
            <person name="Seo J."/>
        </authorList>
    </citation>
    <scope>NUCLEOTIDE SEQUENCE [LARGE SCALE GENOMIC DNA]</scope>
    <source>
        <strain evidence="1 2">BB8</strain>
    </source>
</reference>
<dbReference type="EMBL" id="CP071448">
    <property type="protein sequence ID" value="QSW91100.1"/>
    <property type="molecule type" value="Genomic_DNA"/>
</dbReference>
<organism evidence="1 2">
    <name type="scientific">Flavobacterium endoglycinae</name>
    <dbReference type="NCBI Taxonomy" id="2816357"/>
    <lineage>
        <taxon>Bacteria</taxon>
        <taxon>Pseudomonadati</taxon>
        <taxon>Bacteroidota</taxon>
        <taxon>Flavobacteriia</taxon>
        <taxon>Flavobacteriales</taxon>
        <taxon>Flavobacteriaceae</taxon>
        <taxon>Flavobacterium</taxon>
    </lineage>
</organism>
<dbReference type="NCBIfam" id="NF038153">
    <property type="entry name" value="lant_leader_L1a"/>
    <property type="match status" value="1"/>
</dbReference>
<proteinExistence type="predicted"/>
<dbReference type="InterPro" id="IPR058238">
    <property type="entry name" value="Lant_leader_dom"/>
</dbReference>
<protein>
    <submittedName>
        <fullName evidence="1">Class I lanthipeptide</fullName>
    </submittedName>
</protein>
<keyword evidence="2" id="KW-1185">Reference proteome</keyword>
<accession>A0ABX7QJ27</accession>
<name>A0ABX7QJ27_9FLAO</name>
<evidence type="ECO:0000313" key="1">
    <source>
        <dbReference type="EMBL" id="QSW91100.1"/>
    </source>
</evidence>
<dbReference type="RefSeq" id="WP_207298227.1">
    <property type="nucleotide sequence ID" value="NZ_CP071448.1"/>
</dbReference>
<gene>
    <name evidence="1" type="ORF">J0383_09895</name>
</gene>